<organism evidence="1 2">
    <name type="scientific">Stephania japonica</name>
    <dbReference type="NCBI Taxonomy" id="461633"/>
    <lineage>
        <taxon>Eukaryota</taxon>
        <taxon>Viridiplantae</taxon>
        <taxon>Streptophyta</taxon>
        <taxon>Embryophyta</taxon>
        <taxon>Tracheophyta</taxon>
        <taxon>Spermatophyta</taxon>
        <taxon>Magnoliopsida</taxon>
        <taxon>Ranunculales</taxon>
        <taxon>Menispermaceae</taxon>
        <taxon>Menispermoideae</taxon>
        <taxon>Cissampelideae</taxon>
        <taxon>Stephania</taxon>
    </lineage>
</organism>
<gene>
    <name evidence="1" type="ORF">Sjap_002539</name>
</gene>
<dbReference type="AlphaFoldDB" id="A0AAP0KNU1"/>
<evidence type="ECO:0000313" key="1">
    <source>
        <dbReference type="EMBL" id="KAK9155059.1"/>
    </source>
</evidence>
<name>A0AAP0KNU1_9MAGN</name>
<proteinExistence type="predicted"/>
<comment type="caution">
    <text evidence="1">The sequence shown here is derived from an EMBL/GenBank/DDBJ whole genome shotgun (WGS) entry which is preliminary data.</text>
</comment>
<evidence type="ECO:0000313" key="2">
    <source>
        <dbReference type="Proteomes" id="UP001417504"/>
    </source>
</evidence>
<accession>A0AAP0KNU1</accession>
<sequence length="116" mass="13131">MEDKERERGEGERLVVVSSSSDELLSQFVRALELSSSPPQPPNHQTTIITNTYNNNNNNNQNNNNNSTTHLFSLLLLFSLPSFLPIPPLPLQFRSKCEKMRNCGDGVVCIPNFWVK</sequence>
<keyword evidence="2" id="KW-1185">Reference proteome</keyword>
<protein>
    <submittedName>
        <fullName evidence="1">Uncharacterized protein</fullName>
    </submittedName>
</protein>
<reference evidence="1 2" key="1">
    <citation type="submission" date="2024-01" db="EMBL/GenBank/DDBJ databases">
        <title>Genome assemblies of Stephania.</title>
        <authorList>
            <person name="Yang L."/>
        </authorList>
    </citation>
    <scope>NUCLEOTIDE SEQUENCE [LARGE SCALE GENOMIC DNA]</scope>
    <source>
        <strain evidence="1">QJT</strain>
        <tissue evidence="1">Leaf</tissue>
    </source>
</reference>
<dbReference type="EMBL" id="JBBNAE010000001">
    <property type="protein sequence ID" value="KAK9155059.1"/>
    <property type="molecule type" value="Genomic_DNA"/>
</dbReference>
<dbReference type="Proteomes" id="UP001417504">
    <property type="component" value="Unassembled WGS sequence"/>
</dbReference>